<dbReference type="VEuPathDB" id="FungiDB:KRP22_9694"/>
<dbReference type="EMBL" id="DS565998">
    <property type="status" value="NOT_ANNOTATED_CDS"/>
    <property type="molecule type" value="Genomic_DNA"/>
</dbReference>
<dbReference type="STRING" id="164328.H3GBQ2"/>
<dbReference type="InParanoid" id="H3GBQ2"/>
<dbReference type="Proteomes" id="UP000005238">
    <property type="component" value="Unassembled WGS sequence"/>
</dbReference>
<dbReference type="OMA" id="EMAGHRT"/>
<accession>H3GBQ2</accession>
<keyword evidence="2" id="KW-1185">Reference proteome</keyword>
<proteinExistence type="predicted"/>
<reference evidence="2" key="1">
    <citation type="journal article" date="2006" name="Science">
        <title>Phytophthora genome sequences uncover evolutionary origins and mechanisms of pathogenesis.</title>
        <authorList>
            <person name="Tyler B.M."/>
            <person name="Tripathy S."/>
            <person name="Zhang X."/>
            <person name="Dehal P."/>
            <person name="Jiang R.H."/>
            <person name="Aerts A."/>
            <person name="Arredondo F.D."/>
            <person name="Baxter L."/>
            <person name="Bensasson D."/>
            <person name="Beynon J.L."/>
            <person name="Chapman J."/>
            <person name="Damasceno C.M."/>
            <person name="Dorrance A.E."/>
            <person name="Dou D."/>
            <person name="Dickerman A.W."/>
            <person name="Dubchak I.L."/>
            <person name="Garbelotto M."/>
            <person name="Gijzen M."/>
            <person name="Gordon S.G."/>
            <person name="Govers F."/>
            <person name="Grunwald N.J."/>
            <person name="Huang W."/>
            <person name="Ivors K.L."/>
            <person name="Jones R.W."/>
            <person name="Kamoun S."/>
            <person name="Krampis K."/>
            <person name="Lamour K.H."/>
            <person name="Lee M.K."/>
            <person name="McDonald W.H."/>
            <person name="Medina M."/>
            <person name="Meijer H.J."/>
            <person name="Nordberg E.K."/>
            <person name="Maclean D.J."/>
            <person name="Ospina-Giraldo M.D."/>
            <person name="Morris P.F."/>
            <person name="Phuntumart V."/>
            <person name="Putnam N.H."/>
            <person name="Rash S."/>
            <person name="Rose J.K."/>
            <person name="Sakihama Y."/>
            <person name="Salamov A.A."/>
            <person name="Savidor A."/>
            <person name="Scheuring C.F."/>
            <person name="Smith B.M."/>
            <person name="Sobral B.W."/>
            <person name="Terry A."/>
            <person name="Torto-Alalibo T.A."/>
            <person name="Win J."/>
            <person name="Xu Z."/>
            <person name="Zhang H."/>
            <person name="Grigoriev I.V."/>
            <person name="Rokhsar D.S."/>
            <person name="Boore J.L."/>
        </authorList>
    </citation>
    <scope>NUCLEOTIDE SEQUENCE [LARGE SCALE GENOMIC DNA]</scope>
    <source>
        <strain evidence="2">Pr102</strain>
    </source>
</reference>
<organism evidence="1 2">
    <name type="scientific">Phytophthora ramorum</name>
    <name type="common">Sudden oak death agent</name>
    <dbReference type="NCBI Taxonomy" id="164328"/>
    <lineage>
        <taxon>Eukaryota</taxon>
        <taxon>Sar</taxon>
        <taxon>Stramenopiles</taxon>
        <taxon>Oomycota</taxon>
        <taxon>Peronosporomycetes</taxon>
        <taxon>Peronosporales</taxon>
        <taxon>Peronosporaceae</taxon>
        <taxon>Phytophthora</taxon>
    </lineage>
</organism>
<evidence type="ECO:0000313" key="1">
    <source>
        <dbReference type="EnsemblProtists" id="Phyra72741"/>
    </source>
</evidence>
<dbReference type="AlphaFoldDB" id="H3GBQ2"/>
<dbReference type="eggNOG" id="ENOG502R7F6">
    <property type="taxonomic scope" value="Eukaryota"/>
</dbReference>
<protein>
    <submittedName>
        <fullName evidence="1">Uncharacterized protein</fullName>
    </submittedName>
</protein>
<dbReference type="VEuPathDB" id="FungiDB:KRP23_8689"/>
<dbReference type="EnsemblProtists" id="Phyra72741">
    <property type="protein sequence ID" value="Phyra72741"/>
    <property type="gene ID" value="Phyra72741"/>
</dbReference>
<evidence type="ECO:0000313" key="2">
    <source>
        <dbReference type="Proteomes" id="UP000005238"/>
    </source>
</evidence>
<name>H3GBQ2_PHYRM</name>
<reference evidence="1" key="2">
    <citation type="submission" date="2015-06" db="UniProtKB">
        <authorList>
            <consortium name="EnsemblProtists"/>
        </authorList>
    </citation>
    <scope>IDENTIFICATION</scope>
    <source>
        <strain evidence="1">Pr102</strain>
    </source>
</reference>
<dbReference type="HOGENOM" id="CLU_078941_0_0_1"/>
<sequence length="307" mass="34679">MAASSRGDEVQPLLVHEVIVISSDDESDGDEDEDTIETNRSGPLHWSEVIDRLLLLAEHRDLRRDGSILTKLLQDLGIPQSRGVKLAMHGVCNKLAKLLAFCRDHPRRLRACEDLVAVICEVLSLAQTVPMQGHGPFLIKEEMAGHRTTTMQRVCQLMEPWIAQLLADGGNRENAISATISRLETTGNDCTRDIKDLHEAMAMNDREKENIAQEWVNILAHCRTKAQQEDRTPSETESKLRDFHEAFYSSPHVQARFVDTKKAHRALAHRAHEMELRREFYRAALHLTCLVNKLPSLTGLDAGSDEW</sequence>